<evidence type="ECO:0000256" key="6">
    <source>
        <dbReference type="PROSITE-ProRule" id="PRU01023"/>
    </source>
</evidence>
<dbReference type="NCBIfam" id="TIGR00446">
    <property type="entry name" value="nop2p"/>
    <property type="match status" value="1"/>
</dbReference>
<evidence type="ECO:0000259" key="8">
    <source>
        <dbReference type="PROSITE" id="PS51686"/>
    </source>
</evidence>
<dbReference type="PANTHER" id="PTHR22807:SF30">
    <property type="entry name" value="28S RRNA (CYTOSINE(4447)-C(5))-METHYLTRANSFERASE-RELATED"/>
    <property type="match status" value="1"/>
</dbReference>
<feature type="compositionally biased region" description="Basic residues" evidence="7">
    <location>
        <begin position="910"/>
        <end position="921"/>
    </location>
</feature>
<dbReference type="EC" id="3.5.1.1" evidence="1"/>
<feature type="compositionally biased region" description="Basic and acidic residues" evidence="7">
    <location>
        <begin position="938"/>
        <end position="951"/>
    </location>
</feature>
<feature type="active site" description="Nucleophile" evidence="6">
    <location>
        <position position="790"/>
    </location>
</feature>
<dbReference type="GO" id="GO:0070475">
    <property type="term" value="P:rRNA base methylation"/>
    <property type="evidence" value="ECO:0007669"/>
    <property type="project" value="TreeGrafter"/>
</dbReference>
<dbReference type="PIRSF" id="PIRSF500176">
    <property type="entry name" value="L_ASNase"/>
    <property type="match status" value="1"/>
</dbReference>
<evidence type="ECO:0000313" key="9">
    <source>
        <dbReference type="EMBL" id="OLP83377.1"/>
    </source>
</evidence>
<dbReference type="InterPro" id="IPR027474">
    <property type="entry name" value="L-asparaginase_N"/>
</dbReference>
<dbReference type="PANTHER" id="PTHR22807">
    <property type="entry name" value="NOP2 YEAST -RELATED NOL1/NOP2/FMU SUN DOMAIN-CONTAINING"/>
    <property type="match status" value="1"/>
</dbReference>
<dbReference type="GO" id="GO:0009066">
    <property type="term" value="P:aspartate family amino acid metabolic process"/>
    <property type="evidence" value="ECO:0007669"/>
    <property type="project" value="UniProtKB-ARBA"/>
</dbReference>
<dbReference type="SUPFAM" id="SSF53774">
    <property type="entry name" value="Glutaminase/Asparaginase"/>
    <property type="match status" value="1"/>
</dbReference>
<dbReference type="InterPro" id="IPR036152">
    <property type="entry name" value="Asp/glu_Ase-like_sf"/>
</dbReference>
<dbReference type="GO" id="GO:0009383">
    <property type="term" value="F:rRNA (cytosine-C5-)-methyltransferase activity"/>
    <property type="evidence" value="ECO:0007669"/>
    <property type="project" value="TreeGrafter"/>
</dbReference>
<dbReference type="GO" id="GO:0003723">
    <property type="term" value="F:RNA binding"/>
    <property type="evidence" value="ECO:0007669"/>
    <property type="project" value="UniProtKB-UniRule"/>
</dbReference>
<dbReference type="EMBL" id="LSRX01001120">
    <property type="protein sequence ID" value="OLP83377.1"/>
    <property type="molecule type" value="Genomic_DNA"/>
</dbReference>
<dbReference type="Gene3D" id="3.40.50.1170">
    <property type="entry name" value="L-asparaginase, N-terminal domain"/>
    <property type="match status" value="1"/>
</dbReference>
<dbReference type="InterPro" id="IPR023267">
    <property type="entry name" value="RCMT"/>
</dbReference>
<evidence type="ECO:0000256" key="1">
    <source>
        <dbReference type="ARBA" id="ARBA00012920"/>
    </source>
</evidence>
<dbReference type="PROSITE" id="PS51686">
    <property type="entry name" value="SAM_MT_RSMB_NOP"/>
    <property type="match status" value="1"/>
</dbReference>
<dbReference type="GO" id="GO:0005730">
    <property type="term" value="C:nucleolus"/>
    <property type="evidence" value="ECO:0007669"/>
    <property type="project" value="TreeGrafter"/>
</dbReference>
<evidence type="ECO:0000256" key="3">
    <source>
        <dbReference type="ARBA" id="ARBA00022679"/>
    </source>
</evidence>
<feature type="region of interest" description="Disordered" evidence="7">
    <location>
        <begin position="1001"/>
        <end position="1038"/>
    </location>
</feature>
<proteinExistence type="inferred from homology"/>
<keyword evidence="3 6" id="KW-0808">Transferase</keyword>
<evidence type="ECO:0000256" key="2">
    <source>
        <dbReference type="ARBA" id="ARBA00022603"/>
    </source>
</evidence>
<dbReference type="GO" id="GO:0000470">
    <property type="term" value="P:maturation of LSU-rRNA"/>
    <property type="evidence" value="ECO:0007669"/>
    <property type="project" value="TreeGrafter"/>
</dbReference>
<feature type="compositionally biased region" description="Low complexity" evidence="7">
    <location>
        <begin position="1010"/>
        <end position="1021"/>
    </location>
</feature>
<comment type="caution">
    <text evidence="9">The sequence shown here is derived from an EMBL/GenBank/DDBJ whole genome shotgun (WGS) entry which is preliminary data.</text>
</comment>
<dbReference type="InterPro" id="IPR037152">
    <property type="entry name" value="L-asparaginase_N_sf"/>
</dbReference>
<organism evidence="9 10">
    <name type="scientific">Symbiodinium microadriaticum</name>
    <name type="common">Dinoflagellate</name>
    <name type="synonym">Zooxanthella microadriatica</name>
    <dbReference type="NCBI Taxonomy" id="2951"/>
    <lineage>
        <taxon>Eukaryota</taxon>
        <taxon>Sar</taxon>
        <taxon>Alveolata</taxon>
        <taxon>Dinophyceae</taxon>
        <taxon>Suessiales</taxon>
        <taxon>Symbiodiniaceae</taxon>
        <taxon>Symbiodinium</taxon>
    </lineage>
</organism>
<feature type="binding site" evidence="6">
    <location>
        <position position="716"/>
    </location>
    <ligand>
        <name>S-adenosyl-L-methionine</name>
        <dbReference type="ChEBI" id="CHEBI:59789"/>
    </ligand>
</feature>
<dbReference type="AlphaFoldDB" id="A0A1Q9CKJ1"/>
<protein>
    <recommendedName>
        <fullName evidence="1">asparaginase</fullName>
        <ecNumber evidence="1">3.5.1.1</ecNumber>
    </recommendedName>
</protein>
<evidence type="ECO:0000256" key="7">
    <source>
        <dbReference type="SAM" id="MobiDB-lite"/>
    </source>
</evidence>
<dbReference type="PRINTS" id="PR02008">
    <property type="entry name" value="RCMTFAMILY"/>
</dbReference>
<dbReference type="Proteomes" id="UP000186817">
    <property type="component" value="Unassembled WGS sequence"/>
</dbReference>
<dbReference type="InterPro" id="IPR011023">
    <property type="entry name" value="Nop2p"/>
</dbReference>
<feature type="binding site" evidence="6">
    <location>
        <position position="733"/>
    </location>
    <ligand>
        <name>S-adenosyl-L-methionine</name>
        <dbReference type="ChEBI" id="CHEBI:59789"/>
    </ligand>
</feature>
<dbReference type="Gene3D" id="3.40.50.40">
    <property type="match status" value="1"/>
</dbReference>
<dbReference type="PIRSF" id="PIRSF001220">
    <property type="entry name" value="L-ASNase_gatD"/>
    <property type="match status" value="1"/>
</dbReference>
<name>A0A1Q9CKJ1_SYMMI</name>
<dbReference type="InterPro" id="IPR027473">
    <property type="entry name" value="L-asparaginase_C"/>
</dbReference>
<feature type="binding site" evidence="6">
    <location>
        <begin position="665"/>
        <end position="671"/>
    </location>
    <ligand>
        <name>S-adenosyl-L-methionine</name>
        <dbReference type="ChEBI" id="CHEBI:59789"/>
    </ligand>
</feature>
<feature type="region of interest" description="Disordered" evidence="7">
    <location>
        <begin position="902"/>
        <end position="986"/>
    </location>
</feature>
<dbReference type="GO" id="GO:0004067">
    <property type="term" value="F:asparaginase activity"/>
    <property type="evidence" value="ECO:0007669"/>
    <property type="project" value="UniProtKB-UniRule"/>
</dbReference>
<comment type="similarity">
    <text evidence="6">Belongs to the class I-like SAM-binding methyltransferase superfamily. RsmB/NOP family.</text>
</comment>
<keyword evidence="5 6" id="KW-0694">RNA-binding</keyword>
<dbReference type="PROSITE" id="PS51732">
    <property type="entry name" value="ASN_GLN_ASE_3"/>
    <property type="match status" value="1"/>
</dbReference>
<dbReference type="InterPro" id="IPR029063">
    <property type="entry name" value="SAM-dependent_MTases_sf"/>
</dbReference>
<feature type="domain" description="SAM-dependent MTase RsmB/NOP-type" evidence="8">
    <location>
        <begin position="661"/>
        <end position="862"/>
    </location>
</feature>
<feature type="region of interest" description="Disordered" evidence="7">
    <location>
        <begin position="865"/>
        <end position="884"/>
    </location>
</feature>
<keyword evidence="4 6" id="KW-0949">S-adenosyl-L-methionine</keyword>
<accession>A0A1Q9CKJ1</accession>
<feature type="compositionally biased region" description="Basic and acidic residues" evidence="7">
    <location>
        <begin position="866"/>
        <end position="884"/>
    </location>
</feature>
<dbReference type="OrthoDB" id="427002at2759"/>
<evidence type="ECO:0000313" key="10">
    <source>
        <dbReference type="Proteomes" id="UP000186817"/>
    </source>
</evidence>
<reference evidence="9 10" key="1">
    <citation type="submission" date="2016-02" db="EMBL/GenBank/DDBJ databases">
        <title>Genome analysis of coral dinoflagellate symbionts highlights evolutionary adaptations to a symbiotic lifestyle.</title>
        <authorList>
            <person name="Aranda M."/>
            <person name="Li Y."/>
            <person name="Liew Y.J."/>
            <person name="Baumgarten S."/>
            <person name="Simakov O."/>
            <person name="Wilson M."/>
            <person name="Piel J."/>
            <person name="Ashoor H."/>
            <person name="Bougouffa S."/>
            <person name="Bajic V.B."/>
            <person name="Ryu T."/>
            <person name="Ravasi T."/>
            <person name="Bayer T."/>
            <person name="Micklem G."/>
            <person name="Kim H."/>
            <person name="Bhak J."/>
            <person name="Lajeunesse T.C."/>
            <person name="Voolstra C.R."/>
        </authorList>
    </citation>
    <scope>NUCLEOTIDE SEQUENCE [LARGE SCALE GENOMIC DNA]</scope>
    <source>
        <strain evidence="9 10">CCMP2467</strain>
    </source>
</reference>
<dbReference type="InterPro" id="IPR049560">
    <property type="entry name" value="MeTrfase_RsmB-F_NOP2_cat"/>
</dbReference>
<sequence length="1038" mass="114041">MKRKGSLDADGCHMGYAKPGQAASLNFLDLPAGPRSYDELFDWPVDIATRAREMVQARGSSGLPTLKVVMTTAYSGIGMAELAACYVKDALQDIGVHVELEFYAASEINEDCHKFLGARHIFGNLLDRAEPEVWEHLETMQSEAHERAAQAAKGLRGNAKSRAWKAASDAFMDAATSYLHTQVAVNAETFSPVDLGIPANRPRQYVIVKLCSGRTRMESIRGELVLKGSSDVADVFADVSQSQLLKQHKVILRKDPVAFGAALAGILAMYRKVRSEAMFRCILINPKLATICHDFSCSADLPRLVTHPTDLVIFDPTHVLEGMDAEEMLFVGDGLWSRSCVAGRDVAVSYQQDNESVLGILKVVGGGIWMNIQKERTNAPRSTFNLPGRASLTFQLPSILPENMALSRGRDPLDNGLYLLLTGLHPLWLAKLTCPDKTSRSQLPMEEPLTDARSNLLRAVIIAGRADLTEVCIFFGSKLFRGNRCKKLDANALTAFDSPNFPELAVVGTEVKIHHRLLCNPPKGRFRVHLMTVTEIIVVCVVPGFSDGFFDSVATAGNVKGVVLMLYGCGNAPARKTSFLAACSKLVTAGIWVVQLQTAATFAEVIPGHDMTAEATVTKLAYLLSKGLSPGECRKAMQDNLRGEMFSPAKTLDVSSSWMVVLDMAAAPGGKTTYIGQLMRNTGTLFANDLRRDRCKALVANVHRLGLTNVVVTNLDGKKLSKMLPRLDRVLLDAPCTGSGIIARDPSVKVKRGQKDFESHSRLQKELLAAAIDMVDAGSKTGGYVVYSTCSVSVEENEAVVDHALKTRNVELVSFTSSVSFGVEGLTKYRERRFHPSLNLTRRYYPHVHNMDGFFVAKLKKTSNKVPERAKKDRAKTDDKEWGEEHWTPAFMDSVVDFEAGNGQAASTKKTSREKKRLRRQKLIDARGFQQKFPPRSATEDTAKEQAEAEPRKRKKKMPAKELQSEVSEVKPKKSPKKANDIPNVVSPILYLTPPSHIEWSCAADKQKGKSSQKQGQSQGQNEKAKAVGKGRLSMSRH</sequence>
<dbReference type="InterPro" id="IPR001678">
    <property type="entry name" value="MeTrfase_RsmB-F_NOP2_dom"/>
</dbReference>
<dbReference type="InterPro" id="IPR006034">
    <property type="entry name" value="Asparaginase/glutaminase-like"/>
</dbReference>
<dbReference type="Pfam" id="PF01189">
    <property type="entry name" value="Methyltr_RsmB-F"/>
    <property type="match status" value="1"/>
</dbReference>
<dbReference type="Pfam" id="PF17763">
    <property type="entry name" value="Asparaginase_C"/>
    <property type="match status" value="1"/>
</dbReference>
<evidence type="ECO:0000256" key="5">
    <source>
        <dbReference type="ARBA" id="ARBA00022884"/>
    </source>
</evidence>
<evidence type="ECO:0000256" key="4">
    <source>
        <dbReference type="ARBA" id="ARBA00022691"/>
    </source>
</evidence>
<keyword evidence="10" id="KW-1185">Reference proteome</keyword>
<dbReference type="SUPFAM" id="SSF53335">
    <property type="entry name" value="S-adenosyl-L-methionine-dependent methyltransferases"/>
    <property type="match status" value="1"/>
</dbReference>
<feature type="compositionally biased region" description="Basic and acidic residues" evidence="7">
    <location>
        <begin position="959"/>
        <end position="972"/>
    </location>
</feature>
<keyword evidence="2 6" id="KW-0489">Methyltransferase</keyword>
<dbReference type="Gene3D" id="3.40.50.150">
    <property type="entry name" value="Vaccinia Virus protein VP39"/>
    <property type="match status" value="1"/>
</dbReference>
<gene>
    <name evidence="9" type="ORF">AK812_SmicGene35865</name>
</gene>
<dbReference type="InterPro" id="IPR040919">
    <property type="entry name" value="Asparaginase_C"/>
</dbReference>
<dbReference type="Pfam" id="PF00710">
    <property type="entry name" value="Asparaginase"/>
    <property type="match status" value="1"/>
</dbReference>
<dbReference type="SMART" id="SM00870">
    <property type="entry name" value="Asparaginase"/>
    <property type="match status" value="1"/>
</dbReference>
<feature type="binding site" evidence="6">
    <location>
        <position position="689"/>
    </location>
    <ligand>
        <name>S-adenosyl-L-methionine</name>
        <dbReference type="ChEBI" id="CHEBI:59789"/>
    </ligand>
</feature>